<protein>
    <submittedName>
        <fullName evidence="2">Uncharacterized protein</fullName>
    </submittedName>
</protein>
<feature type="signal peptide" evidence="1">
    <location>
        <begin position="1"/>
        <end position="18"/>
    </location>
</feature>
<dbReference type="RefSeq" id="WP_380796156.1">
    <property type="nucleotide sequence ID" value="NZ_JBHRVU010000004.1"/>
</dbReference>
<evidence type="ECO:0000313" key="2">
    <source>
        <dbReference type="EMBL" id="MFC3442130.1"/>
    </source>
</evidence>
<proteinExistence type="predicted"/>
<accession>A0ABV7NIA8</accession>
<reference evidence="3" key="1">
    <citation type="journal article" date="2019" name="Int. J. Syst. Evol. Microbiol.">
        <title>The Global Catalogue of Microorganisms (GCM) 10K type strain sequencing project: providing services to taxonomists for standard genome sequencing and annotation.</title>
        <authorList>
            <consortium name="The Broad Institute Genomics Platform"/>
            <consortium name="The Broad Institute Genome Sequencing Center for Infectious Disease"/>
            <person name="Wu L."/>
            <person name="Ma J."/>
        </authorList>
    </citation>
    <scope>NUCLEOTIDE SEQUENCE [LARGE SCALE GENOMIC DNA]</scope>
    <source>
        <strain evidence="3">CCM 7491</strain>
    </source>
</reference>
<feature type="chain" id="PRO_5047184789" evidence="1">
    <location>
        <begin position="19"/>
        <end position="260"/>
    </location>
</feature>
<sequence>MRRILAAALLLVAQPAWAERIVLPFAPPTDRPLVYRIEQYRPVAGKVSAFTAIRDLRFERTGEGYVLSVTLRSIDTDAPAAGAEPYRAALEPLVGIPMRFHLEARGQVVALDDMGAVWSRVQAGLKAMLNGPNADRQRAAKNVQALFDGLSPEGRLALLAGEIRPLLLFAASEVEDGAGRGLRTMAGSPLGRPVPVEGSLVIAGQDAGALDLKEILSGEGVQVAIRYHLSRATGLVENQERSLIVGGQALVESRSLTAAK</sequence>
<dbReference type="Proteomes" id="UP001595681">
    <property type="component" value="Unassembled WGS sequence"/>
</dbReference>
<keyword evidence="1" id="KW-0732">Signal</keyword>
<gene>
    <name evidence="2" type="ORF">ACFOKF_13215</name>
</gene>
<keyword evidence="3" id="KW-1185">Reference proteome</keyword>
<name>A0ABV7NIA8_9SPHN</name>
<comment type="caution">
    <text evidence="2">The sequence shown here is derived from an EMBL/GenBank/DDBJ whole genome shotgun (WGS) entry which is preliminary data.</text>
</comment>
<evidence type="ECO:0000313" key="3">
    <source>
        <dbReference type="Proteomes" id="UP001595681"/>
    </source>
</evidence>
<dbReference type="EMBL" id="JBHRVU010000004">
    <property type="protein sequence ID" value="MFC3442130.1"/>
    <property type="molecule type" value="Genomic_DNA"/>
</dbReference>
<organism evidence="2 3">
    <name type="scientific">Sphingobium rhizovicinum</name>
    <dbReference type="NCBI Taxonomy" id="432308"/>
    <lineage>
        <taxon>Bacteria</taxon>
        <taxon>Pseudomonadati</taxon>
        <taxon>Pseudomonadota</taxon>
        <taxon>Alphaproteobacteria</taxon>
        <taxon>Sphingomonadales</taxon>
        <taxon>Sphingomonadaceae</taxon>
        <taxon>Sphingobium</taxon>
    </lineage>
</organism>
<evidence type="ECO:0000256" key="1">
    <source>
        <dbReference type="SAM" id="SignalP"/>
    </source>
</evidence>